<feature type="transmembrane region" description="Helical" evidence="7">
    <location>
        <begin position="264"/>
        <end position="287"/>
    </location>
</feature>
<keyword evidence="6" id="KW-0325">Glycoprotein</keyword>
<dbReference type="EMBL" id="CAUYUJ010016737">
    <property type="protein sequence ID" value="CAK0868344.1"/>
    <property type="molecule type" value="Genomic_DNA"/>
</dbReference>
<dbReference type="Proteomes" id="UP001189429">
    <property type="component" value="Unassembled WGS sequence"/>
</dbReference>
<evidence type="ECO:0000313" key="8">
    <source>
        <dbReference type="EMBL" id="CAK0868344.1"/>
    </source>
</evidence>
<organism evidence="8 9">
    <name type="scientific">Prorocentrum cordatum</name>
    <dbReference type="NCBI Taxonomy" id="2364126"/>
    <lineage>
        <taxon>Eukaryota</taxon>
        <taxon>Sar</taxon>
        <taxon>Alveolata</taxon>
        <taxon>Dinophyceae</taxon>
        <taxon>Prorocentrales</taxon>
        <taxon>Prorocentraceae</taxon>
        <taxon>Prorocentrum</taxon>
    </lineage>
</organism>
<feature type="transmembrane region" description="Helical" evidence="7">
    <location>
        <begin position="357"/>
        <end position="379"/>
    </location>
</feature>
<comment type="subcellular location">
    <subcellularLocation>
        <location evidence="7">Cell membrane</location>
        <topology evidence="7">Multi-pass membrane protein</topology>
    </subcellularLocation>
    <subcellularLocation>
        <location evidence="1">Membrane</location>
        <topology evidence="1">Multi-pass membrane protein</topology>
    </subcellularLocation>
</comment>
<evidence type="ECO:0000256" key="4">
    <source>
        <dbReference type="ARBA" id="ARBA00022989"/>
    </source>
</evidence>
<dbReference type="PANTHER" id="PTHR12385:SF14">
    <property type="entry name" value="CHOLINE TRANSPORTER-LIKE 2"/>
    <property type="match status" value="1"/>
</dbReference>
<comment type="similarity">
    <text evidence="2 7">Belongs to the CTL (choline transporter-like) family.</text>
</comment>
<evidence type="ECO:0000256" key="1">
    <source>
        <dbReference type="ARBA" id="ARBA00004141"/>
    </source>
</evidence>
<evidence type="ECO:0000256" key="2">
    <source>
        <dbReference type="ARBA" id="ARBA00007168"/>
    </source>
</evidence>
<dbReference type="InterPro" id="IPR007603">
    <property type="entry name" value="Choline_transptr-like"/>
</dbReference>
<reference evidence="8" key="1">
    <citation type="submission" date="2023-10" db="EMBL/GenBank/DDBJ databases">
        <authorList>
            <person name="Chen Y."/>
            <person name="Shah S."/>
            <person name="Dougan E. K."/>
            <person name="Thang M."/>
            <person name="Chan C."/>
        </authorList>
    </citation>
    <scope>NUCLEOTIDE SEQUENCE [LARGE SCALE GENOMIC DNA]</scope>
</reference>
<evidence type="ECO:0000313" key="9">
    <source>
        <dbReference type="Proteomes" id="UP001189429"/>
    </source>
</evidence>
<feature type="transmembrane region" description="Helical" evidence="7">
    <location>
        <begin position="567"/>
        <end position="590"/>
    </location>
</feature>
<comment type="function">
    <text evidence="7">Choline transporter.</text>
</comment>
<evidence type="ECO:0000256" key="6">
    <source>
        <dbReference type="ARBA" id="ARBA00023180"/>
    </source>
</evidence>
<dbReference type="Pfam" id="PF04515">
    <property type="entry name" value="Choline_transpo"/>
    <property type="match status" value="1"/>
</dbReference>
<evidence type="ECO:0000256" key="7">
    <source>
        <dbReference type="RuleBase" id="RU368066"/>
    </source>
</evidence>
<feature type="transmembrane region" description="Helical" evidence="7">
    <location>
        <begin position="193"/>
        <end position="213"/>
    </location>
</feature>
<comment type="caution">
    <text evidence="8">The sequence shown here is derived from an EMBL/GenBank/DDBJ whole genome shotgun (WGS) entry which is preliminary data.</text>
</comment>
<feature type="transmembrane region" description="Helical" evidence="7">
    <location>
        <begin position="225"/>
        <end position="244"/>
    </location>
</feature>
<keyword evidence="9" id="KW-1185">Reference proteome</keyword>
<evidence type="ECO:0000256" key="5">
    <source>
        <dbReference type="ARBA" id="ARBA00023136"/>
    </source>
</evidence>
<accession>A0ABN9V6Y2</accession>
<proteinExistence type="inferred from homology"/>
<sequence length="626" mass="67653">MSSQSLGLSPARSTAGYYPPQQPQQPGAGILRQRHQFCTDQPACCVFALALGAFAAACAWALREGDVGRLRGTYDHRGHICGVDAGVEDKPFLYWCVNASVWESKSLVEFWRGTVCVASCPGANASGTVPPDCGEDPAAQASYDTVLASWRYCVPDPAEYPAQSMELQELSLGSTRSKVLRFMAPLQHWNKTPMIFCQFGIAVLMGYSYLALLRCCADRIVQFELTLSITGWCVMAVLFWKHAVDLERVGSEYYLMPAIRTNSFFLKVSASVCAVLCALTSCVAAWLRSSVRVAAKCASVAAEATCDMPVLLLAITLNAAFCITTLVLLTYGALALYTTGTIDGPASISHSAVGELLLAFYMAMFLWLLLFVTTLWRFVLAYVFTEYYETPYGDDGKKHVGGCLLLEGFMVGLRYHAGSIAFGSVLRFLLRACQSLVVFTEARKREGSNNVVVKCIVYCVSCCCCCCGASVGSVSSNAWIQAAVAAEGFCDSARNADHAIEHMGVRLREMNGATSLLEGCRRTSARAVFWSSGVFGVLGTLCIASACAITAYLFSFSLPERTCSSPMVALLLGSTVGGLTSLSWMTVYVASDTLLFCYGLDAQRDEGLETAPKELKDFLGEAASWN</sequence>
<keyword evidence="3 7" id="KW-0812">Transmembrane</keyword>
<dbReference type="PANTHER" id="PTHR12385">
    <property type="entry name" value="CHOLINE TRANSPORTER-LIKE (SLC FAMILY 44)"/>
    <property type="match status" value="1"/>
</dbReference>
<keyword evidence="4 7" id="KW-1133">Transmembrane helix</keyword>
<keyword evidence="5 7" id="KW-0472">Membrane</keyword>
<feature type="transmembrane region" description="Helical" evidence="7">
    <location>
        <begin position="527"/>
        <end position="555"/>
    </location>
</feature>
<evidence type="ECO:0000256" key="3">
    <source>
        <dbReference type="ARBA" id="ARBA00022692"/>
    </source>
</evidence>
<name>A0ABN9V6Y2_9DINO</name>
<protein>
    <recommendedName>
        <fullName evidence="7">Choline transporter-like protein</fullName>
    </recommendedName>
</protein>
<gene>
    <name evidence="8" type="ORF">PCOR1329_LOCUS55034</name>
</gene>
<feature type="transmembrane region" description="Helical" evidence="7">
    <location>
        <begin position="308"/>
        <end position="337"/>
    </location>
</feature>